<dbReference type="OrthoDB" id="2122657at2759"/>
<dbReference type="Gene3D" id="1.25.40.10">
    <property type="entry name" value="Tetratricopeptide repeat domain"/>
    <property type="match status" value="3"/>
</dbReference>
<proteinExistence type="predicted"/>
<feature type="repeat" description="PPR" evidence="2">
    <location>
        <begin position="335"/>
        <end position="369"/>
    </location>
</feature>
<feature type="repeat" description="PPR" evidence="2">
    <location>
        <begin position="233"/>
        <end position="267"/>
    </location>
</feature>
<keyword evidence="4" id="KW-1185">Reference proteome</keyword>
<dbReference type="RefSeq" id="XP_026658944.2">
    <property type="nucleotide sequence ID" value="XM_026803143.2"/>
</dbReference>
<dbReference type="Pfam" id="PF20431">
    <property type="entry name" value="E_motif"/>
    <property type="match status" value="1"/>
</dbReference>
<reference evidence="5" key="1">
    <citation type="submission" date="2025-08" db="UniProtKB">
        <authorList>
            <consortium name="RefSeq"/>
        </authorList>
    </citation>
    <scope>IDENTIFICATION</scope>
    <source>
        <tissue evidence="5">Young leaves</tissue>
    </source>
</reference>
<dbReference type="InterPro" id="IPR032867">
    <property type="entry name" value="DYW_dom"/>
</dbReference>
<dbReference type="PANTHER" id="PTHR47926:SF411">
    <property type="entry name" value="PENTATRICOPEPTIDE REPEAT-CONTAINING PROTEIN"/>
    <property type="match status" value="1"/>
</dbReference>
<keyword evidence="1" id="KW-0677">Repeat</keyword>
<organism evidence="4 5">
    <name type="scientific">Phoenix dactylifera</name>
    <name type="common">Date palm</name>
    <dbReference type="NCBI Taxonomy" id="42345"/>
    <lineage>
        <taxon>Eukaryota</taxon>
        <taxon>Viridiplantae</taxon>
        <taxon>Streptophyta</taxon>
        <taxon>Embryophyta</taxon>
        <taxon>Tracheophyta</taxon>
        <taxon>Spermatophyta</taxon>
        <taxon>Magnoliopsida</taxon>
        <taxon>Liliopsida</taxon>
        <taxon>Arecaceae</taxon>
        <taxon>Coryphoideae</taxon>
        <taxon>Phoeniceae</taxon>
        <taxon>Phoenix</taxon>
    </lineage>
</organism>
<evidence type="ECO:0000313" key="5">
    <source>
        <dbReference type="RefSeq" id="XP_026658944.2"/>
    </source>
</evidence>
<dbReference type="InterPro" id="IPR046960">
    <property type="entry name" value="PPR_At4g14850-like_plant"/>
</dbReference>
<sequence>MSINHHLQCVSLLRDCKTLSHLKQIHARASKTGLDADPLVAGKLLLLAATTLADALDYARLLFFRTPSPDPFMYNTLIRGLSESDHPHHSLLTYSQMRRDSVPPDSFSFAFVLKAAANRKSLSVGWQLHTHVIHHGLESHLFVGTTLVSMYAECGCLASARKAFDDIPQPNVVAWNAIVTACFRADDVKGAERLFERMPWKNSASWNVMLAGYTGAGELGSARSLFLAMPNKDAVSWSTMITGFASNGLFDDALSFFRELLREGCRPNETSLTGVLSACAQAGAFESGKILHAHAEKAGLSSIISVGNALLDMYARCGSILMASRVFDWEMEKKSIVSWTSMIAALAMHGYGEEAIQLFHKMEEHGTKPDGITFISVLYACSHSGLIEQGHKFFQEMENTYGIERSIEHYGCMVDLYGRAGLLHKAYEFITNMPIKPNAIIWRTLLGACSIHGNVRLAEHVREKLSELDPSDSGDYVLLSNIYAVAGKWKDVASVRRSMIVQRIQKTPGWSSIEVDKVVHTFVASDDISDVKEEVHKKLTEVMARLKMEGYIPEIMSVLHDVEEEEKEDAILRHSEKLAVAFGLARMPGESVIRIVKNLRICPDCHTVMKLISKVYKREIVVRDRSRFHSFREGSCSCRDYCTHASVVALFRGYVEAYGISLKRFL</sequence>
<dbReference type="PANTHER" id="PTHR47926">
    <property type="entry name" value="PENTATRICOPEPTIDE REPEAT-CONTAINING PROTEIN"/>
    <property type="match status" value="1"/>
</dbReference>
<feature type="repeat" description="PPR" evidence="2">
    <location>
        <begin position="70"/>
        <end position="104"/>
    </location>
</feature>
<feature type="domain" description="DYW" evidence="3">
    <location>
        <begin position="550"/>
        <end position="641"/>
    </location>
</feature>
<dbReference type="FunFam" id="1.25.40.10:FF:000031">
    <property type="entry name" value="Pentatricopeptide repeat-containing protein mitochondrial"/>
    <property type="match status" value="1"/>
</dbReference>
<accession>A0A8B8J2Q1</accession>
<evidence type="ECO:0000256" key="1">
    <source>
        <dbReference type="ARBA" id="ARBA00022737"/>
    </source>
</evidence>
<dbReference type="GO" id="GO:0009451">
    <property type="term" value="P:RNA modification"/>
    <property type="evidence" value="ECO:0007669"/>
    <property type="project" value="InterPro"/>
</dbReference>
<dbReference type="InterPro" id="IPR046848">
    <property type="entry name" value="E_motif"/>
</dbReference>
<name>A0A8B8J2Q1_PHODC</name>
<dbReference type="Pfam" id="PF13041">
    <property type="entry name" value="PPR_2"/>
    <property type="match status" value="2"/>
</dbReference>
<dbReference type="AlphaFoldDB" id="A0A8B8J2Q1"/>
<protein>
    <submittedName>
        <fullName evidence="5">Pentatricopeptide repeat-containing protein At1g74630 isoform X1</fullName>
    </submittedName>
</protein>
<dbReference type="PROSITE" id="PS51375">
    <property type="entry name" value="PPR"/>
    <property type="match status" value="4"/>
</dbReference>
<dbReference type="NCBIfam" id="TIGR00756">
    <property type="entry name" value="PPR"/>
    <property type="match status" value="4"/>
</dbReference>
<dbReference type="Pfam" id="PF01535">
    <property type="entry name" value="PPR"/>
    <property type="match status" value="4"/>
</dbReference>
<dbReference type="GO" id="GO:0003723">
    <property type="term" value="F:RNA binding"/>
    <property type="evidence" value="ECO:0007669"/>
    <property type="project" value="InterPro"/>
</dbReference>
<dbReference type="InterPro" id="IPR002885">
    <property type="entry name" value="PPR_rpt"/>
</dbReference>
<dbReference type="GeneID" id="103703198"/>
<evidence type="ECO:0000313" key="4">
    <source>
        <dbReference type="Proteomes" id="UP000228380"/>
    </source>
</evidence>
<feature type="repeat" description="PPR" evidence="2">
    <location>
        <begin position="171"/>
        <end position="205"/>
    </location>
</feature>
<dbReference type="Pfam" id="PF14432">
    <property type="entry name" value="DYW_deaminase"/>
    <property type="match status" value="1"/>
</dbReference>
<dbReference type="Proteomes" id="UP000228380">
    <property type="component" value="Unplaced"/>
</dbReference>
<dbReference type="GO" id="GO:0008270">
    <property type="term" value="F:zinc ion binding"/>
    <property type="evidence" value="ECO:0007669"/>
    <property type="project" value="InterPro"/>
</dbReference>
<gene>
    <name evidence="5" type="primary">LOC103703198</name>
</gene>
<dbReference type="FunFam" id="1.25.40.10:FF:000454">
    <property type="entry name" value="Pentatricopeptide repeat-containing protein At3g47530"/>
    <property type="match status" value="1"/>
</dbReference>
<evidence type="ECO:0000256" key="2">
    <source>
        <dbReference type="PROSITE-ProRule" id="PRU00708"/>
    </source>
</evidence>
<dbReference type="InterPro" id="IPR011990">
    <property type="entry name" value="TPR-like_helical_dom_sf"/>
</dbReference>
<dbReference type="FunFam" id="1.25.40.10:FF:000470">
    <property type="entry name" value="Pentatricopeptide repeat-containing protein At5g66520"/>
    <property type="match status" value="1"/>
</dbReference>
<evidence type="ECO:0000259" key="3">
    <source>
        <dbReference type="Pfam" id="PF14432"/>
    </source>
</evidence>